<evidence type="ECO:0000256" key="1">
    <source>
        <dbReference type="ARBA" id="ARBA00010456"/>
    </source>
</evidence>
<evidence type="ECO:0000256" key="6">
    <source>
        <dbReference type="ARBA" id="ARBA00048447"/>
    </source>
</evidence>
<keyword evidence="5 8" id="KW-0808">Transferase</keyword>
<feature type="domain" description="Nucleoside phosphorylase" evidence="7">
    <location>
        <begin position="16"/>
        <end position="227"/>
    </location>
</feature>
<dbReference type="GO" id="GO:0004731">
    <property type="term" value="F:purine-nucleoside phosphorylase activity"/>
    <property type="evidence" value="ECO:0007669"/>
    <property type="project" value="InterPro"/>
</dbReference>
<dbReference type="AlphaFoldDB" id="A0A9D9HGZ1"/>
<dbReference type="EMBL" id="JADIMS010000043">
    <property type="protein sequence ID" value="MBO8449988.1"/>
    <property type="molecule type" value="Genomic_DNA"/>
</dbReference>
<dbReference type="InterPro" id="IPR018016">
    <property type="entry name" value="Nucleoside_phosphorylase_CS"/>
</dbReference>
<evidence type="ECO:0000256" key="5">
    <source>
        <dbReference type="ARBA" id="ARBA00022679"/>
    </source>
</evidence>
<dbReference type="GO" id="GO:0004850">
    <property type="term" value="F:uridine phosphorylase activity"/>
    <property type="evidence" value="ECO:0007669"/>
    <property type="project" value="UniProtKB-EC"/>
</dbReference>
<dbReference type="InterPro" id="IPR000845">
    <property type="entry name" value="Nucleoside_phosphorylase_d"/>
</dbReference>
<evidence type="ECO:0000256" key="2">
    <source>
        <dbReference type="ARBA" id="ARBA00011888"/>
    </source>
</evidence>
<dbReference type="NCBIfam" id="NF004489">
    <property type="entry name" value="PRK05819.1"/>
    <property type="match status" value="1"/>
</dbReference>
<evidence type="ECO:0000313" key="8">
    <source>
        <dbReference type="EMBL" id="MBO8449988.1"/>
    </source>
</evidence>
<dbReference type="Gene3D" id="3.40.50.1580">
    <property type="entry name" value="Nucleoside phosphorylase domain"/>
    <property type="match status" value="1"/>
</dbReference>
<comment type="caution">
    <text evidence="8">The sequence shown here is derived from an EMBL/GenBank/DDBJ whole genome shotgun (WGS) entry which is preliminary data.</text>
</comment>
<dbReference type="GO" id="GO:0006152">
    <property type="term" value="P:purine nucleoside catabolic process"/>
    <property type="evidence" value="ECO:0007669"/>
    <property type="project" value="TreeGrafter"/>
</dbReference>
<evidence type="ECO:0000313" key="9">
    <source>
        <dbReference type="Proteomes" id="UP000823616"/>
    </source>
</evidence>
<protein>
    <recommendedName>
        <fullName evidence="3">Uridine phosphorylase</fullName>
        <ecNumber evidence="2">2.4.2.3</ecNumber>
    </recommendedName>
</protein>
<comment type="similarity">
    <text evidence="1">Belongs to the PNP/UDP phosphorylase family.</text>
</comment>
<dbReference type="Proteomes" id="UP000823616">
    <property type="component" value="Unassembled WGS sequence"/>
</dbReference>
<dbReference type="InterPro" id="IPR035994">
    <property type="entry name" value="Nucleoside_phosphorylase_sf"/>
</dbReference>
<evidence type="ECO:0000259" key="7">
    <source>
        <dbReference type="Pfam" id="PF01048"/>
    </source>
</evidence>
<gene>
    <name evidence="8" type="primary">deoD</name>
    <name evidence="8" type="ORF">IAA96_02665</name>
</gene>
<comment type="catalytic activity">
    <reaction evidence="6">
        <text>uridine + phosphate = alpha-D-ribose 1-phosphate + uracil</text>
        <dbReference type="Rhea" id="RHEA:24388"/>
        <dbReference type="ChEBI" id="CHEBI:16704"/>
        <dbReference type="ChEBI" id="CHEBI:17568"/>
        <dbReference type="ChEBI" id="CHEBI:43474"/>
        <dbReference type="ChEBI" id="CHEBI:57720"/>
        <dbReference type="EC" id="2.4.2.3"/>
    </reaction>
</comment>
<dbReference type="EC" id="2.4.2.3" evidence="2"/>
<sequence>MSTHIAAKEGQIAQAVLLPGDPLRARFIAENYLENAECYTEVRGMLGFTGTYKGRRVSVQGTGMGLPSHSIYVNELFRFYDVQTAIRIGTCGGLQPDVKVRDVVIAMAASSDSGMAFRRFGPRHFAPHGDFGLISKAVEVAREKGIRHHVGQVVSSDMFYDDDCDWKLWAKYGVLGVEMEAAELYTLAAQFRRKALAILTVSDHMATGESCSAEERQNSFRNMMEIALEAAVSV</sequence>
<dbReference type="Pfam" id="PF01048">
    <property type="entry name" value="PNP_UDP_1"/>
    <property type="match status" value="1"/>
</dbReference>
<dbReference type="PROSITE" id="PS01232">
    <property type="entry name" value="PNP_UDP_1"/>
    <property type="match status" value="1"/>
</dbReference>
<name>A0A9D9HGZ1_9SPIR</name>
<dbReference type="NCBIfam" id="TIGR00107">
    <property type="entry name" value="deoD"/>
    <property type="match status" value="1"/>
</dbReference>
<keyword evidence="4 8" id="KW-0328">Glycosyltransferase</keyword>
<evidence type="ECO:0000256" key="4">
    <source>
        <dbReference type="ARBA" id="ARBA00022676"/>
    </source>
</evidence>
<dbReference type="PANTHER" id="PTHR43691">
    <property type="entry name" value="URIDINE PHOSPHORYLASE"/>
    <property type="match status" value="1"/>
</dbReference>
<evidence type="ECO:0000256" key="3">
    <source>
        <dbReference type="ARBA" id="ARBA00021980"/>
    </source>
</evidence>
<accession>A0A9D9HGZ1</accession>
<proteinExistence type="inferred from homology"/>
<dbReference type="HAMAP" id="MF_01627">
    <property type="entry name" value="Pur_nucleosid_phosp"/>
    <property type="match status" value="1"/>
</dbReference>
<reference evidence="8" key="2">
    <citation type="journal article" date="2021" name="PeerJ">
        <title>Extensive microbial diversity within the chicken gut microbiome revealed by metagenomics and culture.</title>
        <authorList>
            <person name="Gilroy R."/>
            <person name="Ravi A."/>
            <person name="Getino M."/>
            <person name="Pursley I."/>
            <person name="Horton D.L."/>
            <person name="Alikhan N.F."/>
            <person name="Baker D."/>
            <person name="Gharbi K."/>
            <person name="Hall N."/>
            <person name="Watson M."/>
            <person name="Adriaenssens E.M."/>
            <person name="Foster-Nyarko E."/>
            <person name="Jarju S."/>
            <person name="Secka A."/>
            <person name="Antonio M."/>
            <person name="Oren A."/>
            <person name="Chaudhuri R.R."/>
            <person name="La Ragione R."/>
            <person name="Hildebrand F."/>
            <person name="Pallen M.J."/>
        </authorList>
    </citation>
    <scope>NUCLEOTIDE SEQUENCE</scope>
    <source>
        <strain evidence="8">B3-4054</strain>
    </source>
</reference>
<dbReference type="PANTHER" id="PTHR43691:SF11">
    <property type="entry name" value="FI09636P-RELATED"/>
    <property type="match status" value="1"/>
</dbReference>
<dbReference type="CDD" id="cd09006">
    <property type="entry name" value="PNP_EcPNPI-like"/>
    <property type="match status" value="1"/>
</dbReference>
<organism evidence="8 9">
    <name type="scientific">Candidatus Avitreponema avistercoris</name>
    <dbReference type="NCBI Taxonomy" id="2840705"/>
    <lineage>
        <taxon>Bacteria</taxon>
        <taxon>Pseudomonadati</taxon>
        <taxon>Spirochaetota</taxon>
        <taxon>Spirochaetia</taxon>
        <taxon>Spirochaetales</taxon>
        <taxon>Candidatus Avitreponema</taxon>
    </lineage>
</organism>
<dbReference type="SUPFAM" id="SSF53167">
    <property type="entry name" value="Purine and uridine phosphorylases"/>
    <property type="match status" value="1"/>
</dbReference>
<dbReference type="GO" id="GO:0005829">
    <property type="term" value="C:cytosol"/>
    <property type="evidence" value="ECO:0007669"/>
    <property type="project" value="TreeGrafter"/>
</dbReference>
<reference evidence="8" key="1">
    <citation type="submission" date="2020-10" db="EMBL/GenBank/DDBJ databases">
        <authorList>
            <person name="Gilroy R."/>
        </authorList>
    </citation>
    <scope>NUCLEOTIDE SEQUENCE</scope>
    <source>
        <strain evidence="8">B3-4054</strain>
    </source>
</reference>
<dbReference type="InterPro" id="IPR004402">
    <property type="entry name" value="DeoD-type"/>
</dbReference>